<sequence>MCSTVTESTLSPADLRLALGTLPAGELEFFGVLLDIPYSQRRWIESQYRTASERQSALLQTYLTSHPAPSWQHVATALYDRQLHTLLHILQTMFPTGRYRANIIYQREMEHGHSETDITKVVMMGIAGSGKSTALDTIMEEEPLAPEDRHSTPIMKRPVKTMAIIVDGKTKWAKKEQHQFTAHLATRLNTDPTTPQETTPTNHPLLLHTHSDTTQSPHTPDSSSHTPSSHRPPQSATGTSTTATQSTTAALLQPGPSLSPELSVDALLQSTEVEEEFVSLISQATGSPKPLAHERWVFLIDSGGQTEFQDAFSVFLPHTSVCVFVFKLSEPLDSYPVIEYYRNGQLVGRREQSLLTNRDIFGKYMRTMFSFNNRVRGKTEKGAAAIQESSLQPAQPVELPGDEDHSPKPAECQDHSPKCRGAEECSSEENSSNGQPPRILLLGTHRDLKHLCETETVEQKNEQMEALIPERLKKQVIYCAEKRPIFEINGLTPDKDDKKTAETIRECIMHECPSRREKTPWRWHVFNQKMKSIARRLKRNILSREECLKIAASVGLDTESFQLSLEFFHNLSFIFYYPSILPDVVFVNPQVLLDKVSELSSSHRTKIPVPKIPRFPTA</sequence>
<evidence type="ECO:0000256" key="1">
    <source>
        <dbReference type="SAM" id="MobiDB-lite"/>
    </source>
</evidence>
<protein>
    <submittedName>
        <fullName evidence="2">Uncharacterized protein</fullName>
    </submittedName>
</protein>
<accession>A0AA35R468</accession>
<reference evidence="2" key="1">
    <citation type="submission" date="2023-03" db="EMBL/GenBank/DDBJ databases">
        <authorList>
            <person name="Steffen K."/>
            <person name="Cardenas P."/>
        </authorList>
    </citation>
    <scope>NUCLEOTIDE SEQUENCE</scope>
</reference>
<feature type="compositionally biased region" description="Low complexity" evidence="1">
    <location>
        <begin position="190"/>
        <end position="250"/>
    </location>
</feature>
<organism evidence="2 3">
    <name type="scientific">Geodia barretti</name>
    <name type="common">Barrett's horny sponge</name>
    <dbReference type="NCBI Taxonomy" id="519541"/>
    <lineage>
        <taxon>Eukaryota</taxon>
        <taxon>Metazoa</taxon>
        <taxon>Porifera</taxon>
        <taxon>Demospongiae</taxon>
        <taxon>Heteroscleromorpha</taxon>
        <taxon>Tetractinellida</taxon>
        <taxon>Astrophorina</taxon>
        <taxon>Geodiidae</taxon>
        <taxon>Geodia</taxon>
    </lineage>
</organism>
<dbReference type="InterPro" id="IPR027417">
    <property type="entry name" value="P-loop_NTPase"/>
</dbReference>
<gene>
    <name evidence="2" type="ORF">GBAR_LOCUS3688</name>
</gene>
<dbReference type="Proteomes" id="UP001174909">
    <property type="component" value="Unassembled WGS sequence"/>
</dbReference>
<proteinExistence type="predicted"/>
<feature type="non-terminal residue" evidence="2">
    <location>
        <position position="1"/>
    </location>
</feature>
<dbReference type="EMBL" id="CASHTH010000524">
    <property type="protein sequence ID" value="CAI8003603.1"/>
    <property type="molecule type" value="Genomic_DNA"/>
</dbReference>
<evidence type="ECO:0000313" key="3">
    <source>
        <dbReference type="Proteomes" id="UP001174909"/>
    </source>
</evidence>
<keyword evidence="3" id="KW-1185">Reference proteome</keyword>
<feature type="compositionally biased region" description="Basic and acidic residues" evidence="1">
    <location>
        <begin position="402"/>
        <end position="423"/>
    </location>
</feature>
<comment type="caution">
    <text evidence="2">The sequence shown here is derived from an EMBL/GenBank/DDBJ whole genome shotgun (WGS) entry which is preliminary data.</text>
</comment>
<name>A0AA35R468_GEOBA</name>
<dbReference type="SUPFAM" id="SSF52540">
    <property type="entry name" value="P-loop containing nucleoside triphosphate hydrolases"/>
    <property type="match status" value="1"/>
</dbReference>
<feature type="region of interest" description="Disordered" evidence="1">
    <location>
        <begin position="185"/>
        <end position="257"/>
    </location>
</feature>
<evidence type="ECO:0000313" key="2">
    <source>
        <dbReference type="EMBL" id="CAI8003603.1"/>
    </source>
</evidence>
<dbReference type="AlphaFoldDB" id="A0AA35R468"/>
<feature type="region of interest" description="Disordered" evidence="1">
    <location>
        <begin position="381"/>
        <end position="439"/>
    </location>
</feature>